<sequence>MNENQETTTDKTTNPTPNGKCTWKLALAYSFNALVFGSMFTVLIVANLIGIQGHGKIWPIVVGGAISAALMMCNILIYPVIFIIYKVINEKKWNNRYWIPIGVLFVDLHLLVPLYPVVNDIVFNDPLPLWWFIYHVITIFSILYQYRKAKIAEGEAKEVEKNEEGTKEEKEALIEV</sequence>
<feature type="transmembrane region" description="Helical" evidence="2">
    <location>
        <begin position="57"/>
        <end position="85"/>
    </location>
</feature>
<keyword evidence="2" id="KW-0472">Membrane</keyword>
<name>A0A9W4TS21_9ASCO</name>
<evidence type="ECO:0000256" key="2">
    <source>
        <dbReference type="SAM" id="Phobius"/>
    </source>
</evidence>
<protein>
    <submittedName>
        <fullName evidence="3">Uncharacterized protein</fullName>
    </submittedName>
</protein>
<proteinExistence type="predicted"/>
<feature type="transmembrane region" description="Helical" evidence="2">
    <location>
        <begin position="97"/>
        <end position="117"/>
    </location>
</feature>
<evidence type="ECO:0000313" key="4">
    <source>
        <dbReference type="Proteomes" id="UP001152885"/>
    </source>
</evidence>
<keyword evidence="2" id="KW-1133">Transmembrane helix</keyword>
<feature type="region of interest" description="Disordered" evidence="1">
    <location>
        <begin position="157"/>
        <end position="176"/>
    </location>
</feature>
<dbReference type="AlphaFoldDB" id="A0A9W4TS21"/>
<gene>
    <name evidence="3" type="ORF">CANVERA_P0484</name>
</gene>
<feature type="transmembrane region" description="Helical" evidence="2">
    <location>
        <begin position="129"/>
        <end position="146"/>
    </location>
</feature>
<organism evidence="3 4">
    <name type="scientific">Candida verbasci</name>
    <dbReference type="NCBI Taxonomy" id="1227364"/>
    <lineage>
        <taxon>Eukaryota</taxon>
        <taxon>Fungi</taxon>
        <taxon>Dikarya</taxon>
        <taxon>Ascomycota</taxon>
        <taxon>Saccharomycotina</taxon>
        <taxon>Pichiomycetes</taxon>
        <taxon>Debaryomycetaceae</taxon>
        <taxon>Candida/Lodderomyces clade</taxon>
        <taxon>Candida</taxon>
    </lineage>
</organism>
<evidence type="ECO:0000313" key="3">
    <source>
        <dbReference type="EMBL" id="CAI5755967.1"/>
    </source>
</evidence>
<comment type="caution">
    <text evidence="3">The sequence shown here is derived from an EMBL/GenBank/DDBJ whole genome shotgun (WGS) entry which is preliminary data.</text>
</comment>
<reference evidence="3" key="1">
    <citation type="submission" date="2022-12" db="EMBL/GenBank/DDBJ databases">
        <authorList>
            <person name="Brejova B."/>
        </authorList>
    </citation>
    <scope>NUCLEOTIDE SEQUENCE</scope>
</reference>
<keyword evidence="2" id="KW-0812">Transmembrane</keyword>
<evidence type="ECO:0000256" key="1">
    <source>
        <dbReference type="SAM" id="MobiDB-lite"/>
    </source>
</evidence>
<dbReference type="Proteomes" id="UP001152885">
    <property type="component" value="Unassembled WGS sequence"/>
</dbReference>
<dbReference type="EMBL" id="CANTUO010000001">
    <property type="protein sequence ID" value="CAI5755967.1"/>
    <property type="molecule type" value="Genomic_DNA"/>
</dbReference>
<accession>A0A9W4TS21</accession>
<feature type="transmembrane region" description="Helical" evidence="2">
    <location>
        <begin position="26"/>
        <end position="51"/>
    </location>
</feature>
<keyword evidence="4" id="KW-1185">Reference proteome</keyword>